<dbReference type="PROSITE" id="PS51450">
    <property type="entry name" value="LRR"/>
    <property type="match status" value="7"/>
</dbReference>
<evidence type="ECO:0000256" key="2">
    <source>
        <dbReference type="ARBA" id="ARBA00022737"/>
    </source>
</evidence>
<feature type="domain" description="Metallo-beta-lactamase" evidence="3">
    <location>
        <begin position="261"/>
        <end position="330"/>
    </location>
</feature>
<dbReference type="SUPFAM" id="SSF52047">
    <property type="entry name" value="RNI-like"/>
    <property type="match status" value="1"/>
</dbReference>
<dbReference type="Pfam" id="PF23598">
    <property type="entry name" value="LRR_14"/>
    <property type="match status" value="1"/>
</dbReference>
<dbReference type="InterPro" id="IPR001611">
    <property type="entry name" value="Leu-rich_rpt"/>
</dbReference>
<dbReference type="FunFam" id="3.80.10.10:FF:000041">
    <property type="entry name" value="LRR receptor-like serine/threonine-protein kinase ERECTA"/>
    <property type="match status" value="1"/>
</dbReference>
<dbReference type="InterPro" id="IPR032675">
    <property type="entry name" value="LRR_dom_sf"/>
</dbReference>
<dbReference type="Gene3D" id="3.80.10.10">
    <property type="entry name" value="Ribonuclease Inhibitor"/>
    <property type="match status" value="1"/>
</dbReference>
<evidence type="ECO:0000313" key="5">
    <source>
        <dbReference type="EMBL" id="CAA6817843.1"/>
    </source>
</evidence>
<evidence type="ECO:0000259" key="4">
    <source>
        <dbReference type="Pfam" id="PF23598"/>
    </source>
</evidence>
<proteinExistence type="predicted"/>
<dbReference type="Pfam" id="PF12799">
    <property type="entry name" value="LRR_4"/>
    <property type="match status" value="1"/>
</dbReference>
<evidence type="ECO:0000259" key="3">
    <source>
        <dbReference type="Pfam" id="PF00753"/>
    </source>
</evidence>
<sequence length="643" mass="74269">MSDLEIIKELEDKGIKLTSHTLENDKVIELRIIGKNINDSLFKIILRLSNLKYLELRSTDNITEIPNEISNLSKLEYFNLDNNKIGKISDEISKLTSLKTLDLSRNNLTSIPNGIAKIINLEKLDLSSNKITSIPSHISKLINLNELDLDNNELNVISKNLFQLNNLKTLDLRENLIEKIPNKISELTQLEELYLSSNEIEELSNGIFELKNLKELDLGNNKIAKLPKKIGNLTPDFKISIKRFFYPIGHGAFYAEKHQYRNSNFTIVYDCGSRSSKDTVQPIIEKAFEQDEVIDILFISHFDADHVNKIKLLKNRTKIKQVVMPLLQEKEIVFLINLYRVLNVNILGLLKNPEQFFGKETKIIRIKPSNNEERPIENMEAINIENISHNSEIDSGIPLKLSNDLDWVFIPYNHEYTDRQKELVELLKERTDLDIDKLKTDVDYTLAVIFEDYKKTVKIKNKIKNIYNEVDGKINQNSMLLYSGVLNFPNTHLIKRSYLVDFEDIRIRDIEQVGNYTNRVSCLYTGDTELGDIELKKVNPKLQFSRLWDSIGTIQIPHHGSVKNLDKAILDNNVYMCPMSVSTKSLGYHPSKSVIDDIYAQNSHPILVTKQLNSGFVECIGLSYSLGMYKKYNFLEKCNRRWR</sequence>
<protein>
    <submittedName>
        <fullName evidence="5">Uncharacterized protein</fullName>
    </submittedName>
</protein>
<dbReference type="InterPro" id="IPR055414">
    <property type="entry name" value="LRR_R13L4/SHOC2-like"/>
</dbReference>
<gene>
    <name evidence="5" type="ORF">HELGO_WM1388</name>
</gene>
<dbReference type="InterPro" id="IPR050216">
    <property type="entry name" value="LRR_domain-containing"/>
</dbReference>
<dbReference type="SUPFAM" id="SSF56281">
    <property type="entry name" value="Metallo-hydrolase/oxidoreductase"/>
    <property type="match status" value="1"/>
</dbReference>
<name>A0A6S6TPN5_9BACT</name>
<dbReference type="PANTHER" id="PTHR48051">
    <property type="match status" value="1"/>
</dbReference>
<dbReference type="InterPro" id="IPR025875">
    <property type="entry name" value="Leu-rich_rpt_4"/>
</dbReference>
<dbReference type="SMART" id="SM00369">
    <property type="entry name" value="LRR_TYP"/>
    <property type="match status" value="7"/>
</dbReference>
<dbReference type="InterPro" id="IPR001279">
    <property type="entry name" value="Metallo-B-lactamas"/>
</dbReference>
<reference evidence="5" key="1">
    <citation type="submission" date="2020-01" db="EMBL/GenBank/DDBJ databases">
        <authorList>
            <person name="Meier V. D."/>
            <person name="Meier V D."/>
        </authorList>
    </citation>
    <scope>NUCLEOTIDE SEQUENCE</scope>
    <source>
        <strain evidence="5">HLG_WM_MAG_06</strain>
    </source>
</reference>
<accession>A0A6S6TPN5</accession>
<dbReference type="SMART" id="SM00365">
    <property type="entry name" value="LRR_SD22"/>
    <property type="match status" value="6"/>
</dbReference>
<dbReference type="Gene3D" id="3.60.15.10">
    <property type="entry name" value="Ribonuclease Z/Hydroxyacylglutathione hydrolase-like"/>
    <property type="match status" value="1"/>
</dbReference>
<keyword evidence="2" id="KW-0677">Repeat</keyword>
<dbReference type="InterPro" id="IPR036866">
    <property type="entry name" value="RibonucZ/Hydroxyglut_hydro"/>
</dbReference>
<dbReference type="GO" id="GO:0005737">
    <property type="term" value="C:cytoplasm"/>
    <property type="evidence" value="ECO:0007669"/>
    <property type="project" value="TreeGrafter"/>
</dbReference>
<keyword evidence="1" id="KW-0433">Leucine-rich repeat</keyword>
<evidence type="ECO:0000256" key="1">
    <source>
        <dbReference type="ARBA" id="ARBA00022614"/>
    </source>
</evidence>
<dbReference type="PRINTS" id="PR00019">
    <property type="entry name" value="LEURICHRPT"/>
</dbReference>
<dbReference type="AlphaFoldDB" id="A0A6S6TPN5"/>
<dbReference type="Pfam" id="PF00753">
    <property type="entry name" value="Lactamase_B"/>
    <property type="match status" value="1"/>
</dbReference>
<dbReference type="InterPro" id="IPR003591">
    <property type="entry name" value="Leu-rich_rpt_typical-subtyp"/>
</dbReference>
<feature type="domain" description="Disease resistance R13L4/SHOC-2-like LRR" evidence="4">
    <location>
        <begin position="35"/>
        <end position="151"/>
    </location>
</feature>
<dbReference type="EMBL" id="CACVAP010000086">
    <property type="protein sequence ID" value="CAA6817843.1"/>
    <property type="molecule type" value="Genomic_DNA"/>
</dbReference>
<dbReference type="PANTHER" id="PTHR48051:SF1">
    <property type="entry name" value="RAS SUPPRESSOR PROTEIN 1"/>
    <property type="match status" value="1"/>
</dbReference>
<organism evidence="5">
    <name type="scientific">uncultured Sulfurovum sp</name>
    <dbReference type="NCBI Taxonomy" id="269237"/>
    <lineage>
        <taxon>Bacteria</taxon>
        <taxon>Pseudomonadati</taxon>
        <taxon>Campylobacterota</taxon>
        <taxon>Epsilonproteobacteria</taxon>
        <taxon>Campylobacterales</taxon>
        <taxon>Sulfurovaceae</taxon>
        <taxon>Sulfurovum</taxon>
        <taxon>environmental samples</taxon>
    </lineage>
</organism>